<evidence type="ECO:0000313" key="1">
    <source>
        <dbReference type="EMBL" id="CAI9722952.1"/>
    </source>
</evidence>
<dbReference type="EMBL" id="OX597818">
    <property type="protein sequence ID" value="CAI9722952.1"/>
    <property type="molecule type" value="Genomic_DNA"/>
</dbReference>
<accession>A0AA36AXA8</accession>
<dbReference type="Proteomes" id="UP001162480">
    <property type="component" value="Chromosome 5"/>
</dbReference>
<keyword evidence="2" id="KW-1185">Reference proteome</keyword>
<sequence>MPRRENLSEDQILKRLLELDEEWEDNSSDSFYCSEDDGESDCVLDSLGSMSSDDEDTQRQLSASHPIMSEQYGSRDRHEVWHSNCLTQATVRTSSCNIVCQECGPSHFAKRSCDSIDKCFTIFMHQNLLEVIRKWTNVEARHKHNSAKDCYNNCESPELNAFYRIDSGKKSKKKSMLNLR</sequence>
<dbReference type="AlphaFoldDB" id="A0AA36AXA8"/>
<gene>
    <name evidence="1" type="ORF">OCTVUL_1B006449</name>
</gene>
<reference evidence="1" key="1">
    <citation type="submission" date="2023-08" db="EMBL/GenBank/DDBJ databases">
        <authorList>
            <person name="Alioto T."/>
            <person name="Alioto T."/>
            <person name="Gomez Garrido J."/>
        </authorList>
    </citation>
    <scope>NUCLEOTIDE SEQUENCE</scope>
</reference>
<evidence type="ECO:0000313" key="2">
    <source>
        <dbReference type="Proteomes" id="UP001162480"/>
    </source>
</evidence>
<name>A0AA36AXA8_OCTVU</name>
<protein>
    <submittedName>
        <fullName evidence="1">Uncharacterized protein</fullName>
    </submittedName>
</protein>
<organism evidence="1 2">
    <name type="scientific">Octopus vulgaris</name>
    <name type="common">Common octopus</name>
    <dbReference type="NCBI Taxonomy" id="6645"/>
    <lineage>
        <taxon>Eukaryota</taxon>
        <taxon>Metazoa</taxon>
        <taxon>Spiralia</taxon>
        <taxon>Lophotrochozoa</taxon>
        <taxon>Mollusca</taxon>
        <taxon>Cephalopoda</taxon>
        <taxon>Coleoidea</taxon>
        <taxon>Octopodiformes</taxon>
        <taxon>Octopoda</taxon>
        <taxon>Incirrata</taxon>
        <taxon>Octopodidae</taxon>
        <taxon>Octopus</taxon>
    </lineage>
</organism>
<proteinExistence type="predicted"/>